<dbReference type="PANTHER" id="PTHR32308">
    <property type="entry name" value="LYASE BETA SUBUNIT, PUTATIVE (AFU_ORTHOLOGUE AFUA_4G13030)-RELATED"/>
    <property type="match status" value="1"/>
</dbReference>
<keyword evidence="3" id="KW-0460">Magnesium</keyword>
<reference evidence="5" key="1">
    <citation type="submission" date="2016-10" db="EMBL/GenBank/DDBJ databases">
        <authorList>
            <person name="Varghese N."/>
            <person name="Submissions S."/>
        </authorList>
    </citation>
    <scope>NUCLEOTIDE SEQUENCE [LARGE SCALE GENOMIC DNA]</scope>
    <source>
        <strain evidence="5">DSM 17038</strain>
    </source>
</reference>
<dbReference type="OrthoDB" id="9786940at2"/>
<evidence type="ECO:0000313" key="4">
    <source>
        <dbReference type="EMBL" id="SFG14155.1"/>
    </source>
</evidence>
<evidence type="ECO:0000313" key="5">
    <source>
        <dbReference type="Proteomes" id="UP000199337"/>
    </source>
</evidence>
<dbReference type="GO" id="GO:0016829">
    <property type="term" value="F:lyase activity"/>
    <property type="evidence" value="ECO:0007669"/>
    <property type="project" value="UniProtKB-KW"/>
</dbReference>
<protein>
    <submittedName>
        <fullName evidence="4">Citrate lyase beta subunit</fullName>
    </submittedName>
</protein>
<organism evidence="4 5">
    <name type="scientific">Desulfotruncus arcticus DSM 17038</name>
    <dbReference type="NCBI Taxonomy" id="1121424"/>
    <lineage>
        <taxon>Bacteria</taxon>
        <taxon>Bacillati</taxon>
        <taxon>Bacillota</taxon>
        <taxon>Clostridia</taxon>
        <taxon>Eubacteriales</taxon>
        <taxon>Desulfallaceae</taxon>
        <taxon>Desulfotruncus</taxon>
    </lineage>
</organism>
<evidence type="ECO:0000256" key="1">
    <source>
        <dbReference type="ARBA" id="ARBA00001946"/>
    </source>
</evidence>
<dbReference type="GO" id="GO:0000287">
    <property type="term" value="F:magnesium ion binding"/>
    <property type="evidence" value="ECO:0007669"/>
    <property type="project" value="TreeGrafter"/>
</dbReference>
<keyword evidence="4" id="KW-0456">Lyase</keyword>
<dbReference type="InterPro" id="IPR039480">
    <property type="entry name" value="C-C_Bond_Lyase-like"/>
</dbReference>
<dbReference type="PANTHER" id="PTHR32308:SF10">
    <property type="entry name" value="CITRATE LYASE SUBUNIT BETA"/>
    <property type="match status" value="1"/>
</dbReference>
<dbReference type="SUPFAM" id="SSF51621">
    <property type="entry name" value="Phosphoenolpyruvate/pyruvate domain"/>
    <property type="match status" value="1"/>
</dbReference>
<accession>A0A1I2PDF1</accession>
<gene>
    <name evidence="4" type="ORF">SAMN05660649_00845</name>
</gene>
<proteinExistence type="predicted"/>
<sequence>MIHFDYLSKEQKKKIFYLPPTQGPLNADKQTLAHALGATLYMPGTSNKALNDIINNKIPGLMSAVICLEDAINDREVDVAEKNLLMQLKTLLSLKEKGSSLPFIFIRVRNPQQFKRLVTHLGPALQVLTGFVFPKFNIEVGHEYFEQLIATNQLIGRTLYGMPIFEGPQTIYLESRAKHILNLKQLLDSYKDLVLNIRIGATDLSGLYSLRRSPELTIYDIAVIRDFIADLVNVFGRPQDNYVISGPVWEYFPSGSRMLKPQLRQTPFQEHYGNEGRRVRQSLIGRYIDGLIREVMLDKANGLIGKTIIHPSHILPVQALYAVTHEEYCDAGDILANGDTGGVTKSVYNNKMNEPKPHTNWAKRIMLLSKIYGVLNEHYDYTSIIYEGEKLHGIG</sequence>
<dbReference type="InterPro" id="IPR015813">
    <property type="entry name" value="Pyrv/PenolPyrv_kinase-like_dom"/>
</dbReference>
<keyword evidence="5" id="KW-1185">Reference proteome</keyword>
<dbReference type="RefSeq" id="WP_092469004.1">
    <property type="nucleotide sequence ID" value="NZ_FOOX01000002.1"/>
</dbReference>
<dbReference type="GO" id="GO:0006107">
    <property type="term" value="P:oxaloacetate metabolic process"/>
    <property type="evidence" value="ECO:0007669"/>
    <property type="project" value="TreeGrafter"/>
</dbReference>
<dbReference type="EMBL" id="FOOX01000002">
    <property type="protein sequence ID" value="SFG14155.1"/>
    <property type="molecule type" value="Genomic_DNA"/>
</dbReference>
<dbReference type="Pfam" id="PF15617">
    <property type="entry name" value="C-C_Bond_Lyase"/>
    <property type="match status" value="1"/>
</dbReference>
<dbReference type="AlphaFoldDB" id="A0A1I2PDF1"/>
<dbReference type="Proteomes" id="UP000199337">
    <property type="component" value="Unassembled WGS sequence"/>
</dbReference>
<keyword evidence="2" id="KW-0479">Metal-binding</keyword>
<name>A0A1I2PDF1_9FIRM</name>
<dbReference type="STRING" id="341036.SAMN05660649_00845"/>
<evidence type="ECO:0000256" key="2">
    <source>
        <dbReference type="ARBA" id="ARBA00022723"/>
    </source>
</evidence>
<comment type="cofactor">
    <cofactor evidence="1">
        <name>Mg(2+)</name>
        <dbReference type="ChEBI" id="CHEBI:18420"/>
    </cofactor>
</comment>
<evidence type="ECO:0000256" key="3">
    <source>
        <dbReference type="ARBA" id="ARBA00022842"/>
    </source>
</evidence>